<dbReference type="EMBL" id="JBEZFP010000065">
    <property type="protein sequence ID" value="MEU8136527.1"/>
    <property type="molecule type" value="Genomic_DNA"/>
</dbReference>
<feature type="region of interest" description="Disordered" evidence="1">
    <location>
        <begin position="399"/>
        <end position="444"/>
    </location>
</feature>
<reference evidence="3 4" key="1">
    <citation type="submission" date="2024-06" db="EMBL/GenBank/DDBJ databases">
        <title>The Natural Products Discovery Center: Release of the First 8490 Sequenced Strains for Exploring Actinobacteria Biosynthetic Diversity.</title>
        <authorList>
            <person name="Kalkreuter E."/>
            <person name="Kautsar S.A."/>
            <person name="Yang D."/>
            <person name="Bader C.D."/>
            <person name="Teijaro C.N."/>
            <person name="Fluegel L."/>
            <person name="Davis C.M."/>
            <person name="Simpson J.R."/>
            <person name="Lauterbach L."/>
            <person name="Steele A.D."/>
            <person name="Gui C."/>
            <person name="Meng S."/>
            <person name="Li G."/>
            <person name="Viehrig K."/>
            <person name="Ye F."/>
            <person name="Su P."/>
            <person name="Kiefer A.F."/>
            <person name="Nichols A."/>
            <person name="Cepeda A.J."/>
            <person name="Yan W."/>
            <person name="Fan B."/>
            <person name="Jiang Y."/>
            <person name="Adhikari A."/>
            <person name="Zheng C.-J."/>
            <person name="Schuster L."/>
            <person name="Cowan T.M."/>
            <person name="Smanski M.J."/>
            <person name="Chevrette M.G."/>
            <person name="De Carvalho L.P.S."/>
            <person name="Shen B."/>
        </authorList>
    </citation>
    <scope>NUCLEOTIDE SEQUENCE [LARGE SCALE GENOMIC DNA]</scope>
    <source>
        <strain evidence="3 4">NPDC048946</strain>
    </source>
</reference>
<feature type="domain" description="AbiEi antitoxin N-terminal" evidence="2">
    <location>
        <begin position="12"/>
        <end position="55"/>
    </location>
</feature>
<evidence type="ECO:0000313" key="3">
    <source>
        <dbReference type="EMBL" id="MEU8136527.1"/>
    </source>
</evidence>
<keyword evidence="4" id="KW-1185">Reference proteome</keyword>
<gene>
    <name evidence="3" type="ORF">AB0C36_23820</name>
</gene>
<evidence type="ECO:0000259" key="2">
    <source>
        <dbReference type="Pfam" id="PF13338"/>
    </source>
</evidence>
<protein>
    <submittedName>
        <fullName evidence="3">Type IV toxin-antitoxin system AbiEi family antitoxin domain-containing protein</fullName>
    </submittedName>
</protein>
<organism evidence="3 4">
    <name type="scientific">Streptodolium elevatio</name>
    <dbReference type="NCBI Taxonomy" id="3157996"/>
    <lineage>
        <taxon>Bacteria</taxon>
        <taxon>Bacillati</taxon>
        <taxon>Actinomycetota</taxon>
        <taxon>Actinomycetes</taxon>
        <taxon>Kitasatosporales</taxon>
        <taxon>Streptomycetaceae</taxon>
        <taxon>Streptodolium</taxon>
    </lineage>
</organism>
<dbReference type="Proteomes" id="UP001551482">
    <property type="component" value="Unassembled WGS sequence"/>
</dbReference>
<dbReference type="RefSeq" id="WP_358357118.1">
    <property type="nucleotide sequence ID" value="NZ_JBEZFP010000065.1"/>
</dbReference>
<evidence type="ECO:0000256" key="1">
    <source>
        <dbReference type="SAM" id="MobiDB-lite"/>
    </source>
</evidence>
<dbReference type="InterPro" id="IPR025159">
    <property type="entry name" value="AbiEi_N"/>
</dbReference>
<comment type="caution">
    <text evidence="3">The sequence shown here is derived from an EMBL/GenBank/DDBJ whole genome shotgun (WGS) entry which is preliminary data.</text>
</comment>
<evidence type="ECO:0000313" key="4">
    <source>
        <dbReference type="Proteomes" id="UP001551482"/>
    </source>
</evidence>
<feature type="compositionally biased region" description="Basic and acidic residues" evidence="1">
    <location>
        <begin position="401"/>
        <end position="418"/>
    </location>
</feature>
<accession>A0ABV3DM33</accession>
<dbReference type="Pfam" id="PF13338">
    <property type="entry name" value="AbiEi_4"/>
    <property type="match status" value="1"/>
</dbReference>
<proteinExistence type="predicted"/>
<name>A0ABV3DM33_9ACTN</name>
<sequence length="444" mass="46152">MERTKALTAVGELAAEQWGLVTTAQAQAAGVSRVNLTRLVDADLLRHAGRGVYQMAGTAPTAHEEIKVAWLRLDPGTPAWQRALGDARSGVVSHASACRLHHLGDIPADSVEISVPRRRTTRDREVVLYVLGVGTEDITVVDGLPVTTVDRTIVDLLKARADAGHVGRVLADADQRGLVDTGELAARVAPYARAYGLGRSADGEELLRVLADQAGFVLRADTLTPAGERAVAATAVLLRGDAVARAVGQQQAVANAINAMAVERLQPLHDVVNAAGVNSLGAVFNAANASGIDSFGPLYNALSAIGASNNDVLNHVTLTPALDSLSKDLAKFDIPAGFTDVLDSVHKILASNVDIANMAGIAGAAARAAQIAGVDVDIANMAGIAGAAARAAQIAGVDTASGERARQKPRGADRTRTERKTRKAQKVLNGRGAKNRPRSAEPDT</sequence>